<comment type="caution">
    <text evidence="1">The sequence shown here is derived from an EMBL/GenBank/DDBJ whole genome shotgun (WGS) entry which is preliminary data.</text>
</comment>
<protein>
    <submittedName>
        <fullName evidence="1">Uncharacterized protein</fullName>
    </submittedName>
</protein>
<accession>A0AAD2HP40</accession>
<evidence type="ECO:0000313" key="1">
    <source>
        <dbReference type="EMBL" id="CAK5278434.1"/>
    </source>
</evidence>
<dbReference type="Proteomes" id="UP001295794">
    <property type="component" value="Unassembled WGS sequence"/>
</dbReference>
<evidence type="ECO:0000313" key="2">
    <source>
        <dbReference type="Proteomes" id="UP001295794"/>
    </source>
</evidence>
<keyword evidence="2" id="KW-1185">Reference proteome</keyword>
<dbReference type="EMBL" id="CAVNYO010000421">
    <property type="protein sequence ID" value="CAK5278434.1"/>
    <property type="molecule type" value="Genomic_DNA"/>
</dbReference>
<organism evidence="1 2">
    <name type="scientific">Mycena citricolor</name>
    <dbReference type="NCBI Taxonomy" id="2018698"/>
    <lineage>
        <taxon>Eukaryota</taxon>
        <taxon>Fungi</taxon>
        <taxon>Dikarya</taxon>
        <taxon>Basidiomycota</taxon>
        <taxon>Agaricomycotina</taxon>
        <taxon>Agaricomycetes</taxon>
        <taxon>Agaricomycetidae</taxon>
        <taxon>Agaricales</taxon>
        <taxon>Marasmiineae</taxon>
        <taxon>Mycenaceae</taxon>
        <taxon>Mycena</taxon>
    </lineage>
</organism>
<sequence length="275" mass="31033">MLSFSFLQSWHKALACTTTVPDWVLKQARFRNGVDLWELLMTNCSQVGRLAFVCSLSVFIPTQAIATGRRPTGSLHFVHCVLLKDLKLSEVEDGIPQSPCTSLEIVSHSWVISGCRQCIDISARVLRQHLCLSHQNIQRFSRLTDAAPHPPSQTTLSRPFVRQLKPSQIVLSSMIMPQLRSGHSRNGVATRIPNSTFELSWPGQDEVSILVKKMQTLTTKSSRSSELNRLHHKEQLEQHDVEEIRQEEPDCWAVATRLMSFADGELPQDVEQSLV</sequence>
<proteinExistence type="predicted"/>
<reference evidence="1" key="1">
    <citation type="submission" date="2023-11" db="EMBL/GenBank/DDBJ databases">
        <authorList>
            <person name="De Vega J J."/>
            <person name="De Vega J J."/>
        </authorList>
    </citation>
    <scope>NUCLEOTIDE SEQUENCE</scope>
</reference>
<name>A0AAD2HP40_9AGAR</name>
<dbReference type="AlphaFoldDB" id="A0AAD2HP40"/>
<gene>
    <name evidence="1" type="ORF">MYCIT1_LOCUS27768</name>
</gene>